<dbReference type="PANTHER" id="PTHR44051">
    <property type="entry name" value="GLUTATHIONE S-TRANSFERASE-RELATED"/>
    <property type="match status" value="1"/>
</dbReference>
<dbReference type="Pfam" id="PF00043">
    <property type="entry name" value="GST_C"/>
    <property type="match status" value="1"/>
</dbReference>
<evidence type="ECO:0000313" key="3">
    <source>
        <dbReference type="Proteomes" id="UP001140091"/>
    </source>
</evidence>
<dbReference type="PANTHER" id="PTHR44051:SF8">
    <property type="entry name" value="GLUTATHIONE S-TRANSFERASE GSTA"/>
    <property type="match status" value="1"/>
</dbReference>
<feature type="non-terminal residue" evidence="2">
    <location>
        <position position="113"/>
    </location>
</feature>
<organism evidence="2 3">
    <name type="scientific">Candolleomyces eurysporus</name>
    <dbReference type="NCBI Taxonomy" id="2828524"/>
    <lineage>
        <taxon>Eukaryota</taxon>
        <taxon>Fungi</taxon>
        <taxon>Dikarya</taxon>
        <taxon>Basidiomycota</taxon>
        <taxon>Agaricomycotina</taxon>
        <taxon>Agaricomycetes</taxon>
        <taxon>Agaricomycetidae</taxon>
        <taxon>Agaricales</taxon>
        <taxon>Agaricineae</taxon>
        <taxon>Psathyrellaceae</taxon>
        <taxon>Candolleomyces</taxon>
    </lineage>
</organism>
<dbReference type="AlphaFoldDB" id="A0A9W8MJT7"/>
<dbReference type="Gene3D" id="1.20.1050.10">
    <property type="match status" value="1"/>
</dbReference>
<dbReference type="OrthoDB" id="2979839at2759"/>
<dbReference type="EMBL" id="JANBPK010000806">
    <property type="protein sequence ID" value="KAJ2931658.1"/>
    <property type="molecule type" value="Genomic_DNA"/>
</dbReference>
<feature type="domain" description="GST C-terminal" evidence="1">
    <location>
        <begin position="1"/>
        <end position="113"/>
    </location>
</feature>
<comment type="caution">
    <text evidence="2">The sequence shown here is derived from an EMBL/GenBank/DDBJ whole genome shotgun (WGS) entry which is preliminary data.</text>
</comment>
<evidence type="ECO:0000313" key="2">
    <source>
        <dbReference type="EMBL" id="KAJ2931658.1"/>
    </source>
</evidence>
<protein>
    <recommendedName>
        <fullName evidence="1">GST C-terminal domain-containing protein</fullName>
    </recommendedName>
</protein>
<dbReference type="InterPro" id="IPR036282">
    <property type="entry name" value="Glutathione-S-Trfase_C_sf"/>
</dbReference>
<dbReference type="InterPro" id="IPR010987">
    <property type="entry name" value="Glutathione-S-Trfase_C-like"/>
</dbReference>
<sequence length="113" mass="12705">MIVSYSTVDLDLCKDRISTSTDTLSRSSRSEEYLDETKRLYGVLEIRLTGREYLAGAGKGKYSLADIKTFPWVKTHQHACIETLDEWPNLKAWLEQALAREASESGAKVGGYN</sequence>
<name>A0A9W8MJT7_9AGAR</name>
<dbReference type="InterPro" id="IPR004046">
    <property type="entry name" value="GST_C"/>
</dbReference>
<evidence type="ECO:0000259" key="1">
    <source>
        <dbReference type="PROSITE" id="PS50405"/>
    </source>
</evidence>
<accession>A0A9W8MJT7</accession>
<dbReference type="Proteomes" id="UP001140091">
    <property type="component" value="Unassembled WGS sequence"/>
</dbReference>
<proteinExistence type="predicted"/>
<gene>
    <name evidence="2" type="ORF">H1R20_g5440</name>
</gene>
<dbReference type="PROSITE" id="PS50405">
    <property type="entry name" value="GST_CTER"/>
    <property type="match status" value="1"/>
</dbReference>
<keyword evidence="3" id="KW-1185">Reference proteome</keyword>
<dbReference type="SUPFAM" id="SSF47616">
    <property type="entry name" value="GST C-terminal domain-like"/>
    <property type="match status" value="1"/>
</dbReference>
<reference evidence="2" key="1">
    <citation type="submission" date="2022-06" db="EMBL/GenBank/DDBJ databases">
        <title>Genome Sequence of Candolleomyces eurysporus.</title>
        <authorList>
            <person name="Buettner E."/>
        </authorList>
    </citation>
    <scope>NUCLEOTIDE SEQUENCE</scope>
    <source>
        <strain evidence="2">VTCC 930004</strain>
    </source>
</reference>